<keyword evidence="2" id="KW-1185">Reference proteome</keyword>
<sequence length="71" mass="8138">MRDESRHAELEWEELHVDGQTMEISDPAPDDGLRILTCWREGTFVIIFSDLPREEMVAIALSLTPVQPQTD</sequence>
<protein>
    <recommendedName>
        <fullName evidence="3">DUF4367 domain-containing protein</fullName>
    </recommendedName>
</protein>
<evidence type="ECO:0000313" key="1">
    <source>
        <dbReference type="EMBL" id="QDU61329.1"/>
    </source>
</evidence>
<evidence type="ECO:0000313" key="2">
    <source>
        <dbReference type="Proteomes" id="UP000317093"/>
    </source>
</evidence>
<organism evidence="1 2">
    <name type="scientific">Kolteria novifilia</name>
    <dbReference type="NCBI Taxonomy" id="2527975"/>
    <lineage>
        <taxon>Bacteria</taxon>
        <taxon>Pseudomonadati</taxon>
        <taxon>Planctomycetota</taxon>
        <taxon>Planctomycetia</taxon>
        <taxon>Kolteriales</taxon>
        <taxon>Kolteriaceae</taxon>
        <taxon>Kolteria</taxon>
    </lineage>
</organism>
<name>A0A518B2W1_9BACT</name>
<accession>A0A518B2W1</accession>
<proteinExistence type="predicted"/>
<evidence type="ECO:0008006" key="3">
    <source>
        <dbReference type="Google" id="ProtNLM"/>
    </source>
</evidence>
<gene>
    <name evidence="1" type="ORF">Pan216_21840</name>
</gene>
<dbReference type="KEGG" id="knv:Pan216_21840"/>
<dbReference type="AlphaFoldDB" id="A0A518B2W1"/>
<dbReference type="EMBL" id="CP036279">
    <property type="protein sequence ID" value="QDU61329.1"/>
    <property type="molecule type" value="Genomic_DNA"/>
</dbReference>
<dbReference type="RefSeq" id="WP_145257933.1">
    <property type="nucleotide sequence ID" value="NZ_CP036279.1"/>
</dbReference>
<dbReference type="Proteomes" id="UP000317093">
    <property type="component" value="Chromosome"/>
</dbReference>
<reference evidence="1 2" key="1">
    <citation type="submission" date="2019-02" db="EMBL/GenBank/DDBJ databases">
        <title>Deep-cultivation of Planctomycetes and their phenomic and genomic characterization uncovers novel biology.</title>
        <authorList>
            <person name="Wiegand S."/>
            <person name="Jogler M."/>
            <person name="Boedeker C."/>
            <person name="Pinto D."/>
            <person name="Vollmers J."/>
            <person name="Rivas-Marin E."/>
            <person name="Kohn T."/>
            <person name="Peeters S.H."/>
            <person name="Heuer A."/>
            <person name="Rast P."/>
            <person name="Oberbeckmann S."/>
            <person name="Bunk B."/>
            <person name="Jeske O."/>
            <person name="Meyerdierks A."/>
            <person name="Storesund J.E."/>
            <person name="Kallscheuer N."/>
            <person name="Luecker S."/>
            <person name="Lage O.M."/>
            <person name="Pohl T."/>
            <person name="Merkel B.J."/>
            <person name="Hornburger P."/>
            <person name="Mueller R.-W."/>
            <person name="Bruemmer F."/>
            <person name="Labrenz M."/>
            <person name="Spormann A.M."/>
            <person name="Op den Camp H."/>
            <person name="Overmann J."/>
            <person name="Amann R."/>
            <person name="Jetten M.S.M."/>
            <person name="Mascher T."/>
            <person name="Medema M.H."/>
            <person name="Devos D.P."/>
            <person name="Kaster A.-K."/>
            <person name="Ovreas L."/>
            <person name="Rohde M."/>
            <person name="Galperin M.Y."/>
            <person name="Jogler C."/>
        </authorList>
    </citation>
    <scope>NUCLEOTIDE SEQUENCE [LARGE SCALE GENOMIC DNA]</scope>
    <source>
        <strain evidence="1 2">Pan216</strain>
    </source>
</reference>